<dbReference type="AlphaFoldDB" id="A0AAD7DDH5"/>
<feature type="region of interest" description="Disordered" evidence="1">
    <location>
        <begin position="585"/>
        <end position="611"/>
    </location>
</feature>
<gene>
    <name evidence="2" type="ORF">B0H17DRAFT_1202793</name>
</gene>
<accession>A0AAD7DDH5</accession>
<keyword evidence="3" id="KW-1185">Reference proteome</keyword>
<dbReference type="Pfam" id="PF18758">
    <property type="entry name" value="KDZ"/>
    <property type="match status" value="1"/>
</dbReference>
<proteinExistence type="predicted"/>
<protein>
    <recommendedName>
        <fullName evidence="4">CxC1-like cysteine cluster associated with KDZ transposases domain-containing protein</fullName>
    </recommendedName>
</protein>
<evidence type="ECO:0000313" key="3">
    <source>
        <dbReference type="Proteomes" id="UP001221757"/>
    </source>
</evidence>
<comment type="caution">
    <text evidence="2">The sequence shown here is derived from an EMBL/GenBank/DDBJ whole genome shotgun (WGS) entry which is preliminary data.</text>
</comment>
<organism evidence="2 3">
    <name type="scientific">Mycena rosella</name>
    <name type="common">Pink bonnet</name>
    <name type="synonym">Agaricus rosellus</name>
    <dbReference type="NCBI Taxonomy" id="1033263"/>
    <lineage>
        <taxon>Eukaryota</taxon>
        <taxon>Fungi</taxon>
        <taxon>Dikarya</taxon>
        <taxon>Basidiomycota</taxon>
        <taxon>Agaricomycotina</taxon>
        <taxon>Agaricomycetes</taxon>
        <taxon>Agaricomycetidae</taxon>
        <taxon>Agaricales</taxon>
        <taxon>Marasmiineae</taxon>
        <taxon>Mycenaceae</taxon>
        <taxon>Mycena</taxon>
    </lineage>
</organism>
<evidence type="ECO:0000313" key="2">
    <source>
        <dbReference type="EMBL" id="KAJ7688715.1"/>
    </source>
</evidence>
<dbReference type="PANTHER" id="PTHR33096:SF1">
    <property type="entry name" value="CXC1-LIKE CYSTEINE CLUSTER ASSOCIATED WITH KDZ TRANSPOSASES DOMAIN-CONTAINING PROTEIN"/>
    <property type="match status" value="1"/>
</dbReference>
<dbReference type="PANTHER" id="PTHR33096">
    <property type="entry name" value="CXC2 DOMAIN-CONTAINING PROTEIN"/>
    <property type="match status" value="1"/>
</dbReference>
<dbReference type="Proteomes" id="UP001221757">
    <property type="component" value="Unassembled WGS sequence"/>
</dbReference>
<name>A0AAD7DDH5_MYCRO</name>
<dbReference type="EMBL" id="JARKIE010000077">
    <property type="protein sequence ID" value="KAJ7688715.1"/>
    <property type="molecule type" value="Genomic_DNA"/>
</dbReference>
<sequence>MIANINVCIDACFMQKKRQSPRDPPRTHPKTHFISEEDAARTEAYVDEVWQVEEKRAKRQKAMEDVLEAEDGYEHPELLLPRSILDGCEASFKAADEKREKESTEFFEDTAIMGLLWRHDRVLWLVNMHSHLPLNITIGLLYDVACSFEWTCRKWGFPARFMDCLAFAVSVFHAFGREWACQLLYHPRKCKGFGFMNGEGCEHFWHSISHLIANLRICGIEHADEASLTNLGEWIRRRHLHSMKKRADATEALAKCGKPFTLLRAQWALQVKTQTKPLPRRSKNKGQQAVNAVMLMRTALKIRRTQVTQIRHRFLDAVQEEDPDAAVYEVELAATEEALTTAARHLHNKEEALGVSQRQALHNLATSQYLHLRMNARALKRRLRDRLRSRKFELDKVERSFRRLVNNQKLYSHTESTVKRREPTISKVNADYNKLCGELAKLIQEGKAPRGAIAPRPIPAKGIWQLDVDDGIWQDVGLDDDNAEAAIEPPLGCATKTLVKERCSLQEWFAEEWATVSLAITTARKGKDKYQLRLIRDKLMRLCATWDKCLPDLGVDQGALPPLGPAPAEISACVVEAHVAARGEDRHYGGSLSDDEDGDDSGGEDGDFGTLDAVETADIYRNAEDRDRLY</sequence>
<evidence type="ECO:0008006" key="4">
    <source>
        <dbReference type="Google" id="ProtNLM"/>
    </source>
</evidence>
<reference evidence="2" key="1">
    <citation type="submission" date="2023-03" db="EMBL/GenBank/DDBJ databases">
        <title>Massive genome expansion in bonnet fungi (Mycena s.s.) driven by repeated elements and novel gene families across ecological guilds.</title>
        <authorList>
            <consortium name="Lawrence Berkeley National Laboratory"/>
            <person name="Harder C.B."/>
            <person name="Miyauchi S."/>
            <person name="Viragh M."/>
            <person name="Kuo A."/>
            <person name="Thoen E."/>
            <person name="Andreopoulos B."/>
            <person name="Lu D."/>
            <person name="Skrede I."/>
            <person name="Drula E."/>
            <person name="Henrissat B."/>
            <person name="Morin E."/>
            <person name="Kohler A."/>
            <person name="Barry K."/>
            <person name="LaButti K."/>
            <person name="Morin E."/>
            <person name="Salamov A."/>
            <person name="Lipzen A."/>
            <person name="Mereny Z."/>
            <person name="Hegedus B."/>
            <person name="Baldrian P."/>
            <person name="Stursova M."/>
            <person name="Weitz H."/>
            <person name="Taylor A."/>
            <person name="Grigoriev I.V."/>
            <person name="Nagy L.G."/>
            <person name="Martin F."/>
            <person name="Kauserud H."/>
        </authorList>
    </citation>
    <scope>NUCLEOTIDE SEQUENCE</scope>
    <source>
        <strain evidence="2">CBHHK067</strain>
    </source>
</reference>
<dbReference type="InterPro" id="IPR040521">
    <property type="entry name" value="KDZ"/>
</dbReference>
<evidence type="ECO:0000256" key="1">
    <source>
        <dbReference type="SAM" id="MobiDB-lite"/>
    </source>
</evidence>
<feature type="compositionally biased region" description="Acidic residues" evidence="1">
    <location>
        <begin position="593"/>
        <end position="607"/>
    </location>
</feature>